<evidence type="ECO:0000313" key="2">
    <source>
        <dbReference type="EMBL" id="KAF7824396.1"/>
    </source>
</evidence>
<dbReference type="Proteomes" id="UP000634136">
    <property type="component" value="Unassembled WGS sequence"/>
</dbReference>
<dbReference type="EMBL" id="JAAIUW010000007">
    <property type="protein sequence ID" value="KAF7824396.1"/>
    <property type="molecule type" value="Genomic_DNA"/>
</dbReference>
<keyword evidence="3" id="KW-1185">Reference proteome</keyword>
<protein>
    <submittedName>
        <fullName evidence="2">Uncharacterized protein</fullName>
    </submittedName>
</protein>
<gene>
    <name evidence="2" type="ORF">G2W53_022540</name>
</gene>
<evidence type="ECO:0000256" key="1">
    <source>
        <dbReference type="SAM" id="MobiDB-lite"/>
    </source>
</evidence>
<proteinExistence type="predicted"/>
<accession>A0A834TNT7</accession>
<dbReference type="AlphaFoldDB" id="A0A834TNT7"/>
<feature type="region of interest" description="Disordered" evidence="1">
    <location>
        <begin position="1"/>
        <end position="31"/>
    </location>
</feature>
<organism evidence="2 3">
    <name type="scientific">Senna tora</name>
    <dbReference type="NCBI Taxonomy" id="362788"/>
    <lineage>
        <taxon>Eukaryota</taxon>
        <taxon>Viridiplantae</taxon>
        <taxon>Streptophyta</taxon>
        <taxon>Embryophyta</taxon>
        <taxon>Tracheophyta</taxon>
        <taxon>Spermatophyta</taxon>
        <taxon>Magnoliopsida</taxon>
        <taxon>eudicotyledons</taxon>
        <taxon>Gunneridae</taxon>
        <taxon>Pentapetalae</taxon>
        <taxon>rosids</taxon>
        <taxon>fabids</taxon>
        <taxon>Fabales</taxon>
        <taxon>Fabaceae</taxon>
        <taxon>Caesalpinioideae</taxon>
        <taxon>Cassia clade</taxon>
        <taxon>Senna</taxon>
    </lineage>
</organism>
<feature type="compositionally biased region" description="Basic residues" evidence="1">
    <location>
        <begin position="1"/>
        <end position="11"/>
    </location>
</feature>
<name>A0A834TNT7_9FABA</name>
<evidence type="ECO:0000313" key="3">
    <source>
        <dbReference type="Proteomes" id="UP000634136"/>
    </source>
</evidence>
<reference evidence="2" key="1">
    <citation type="submission" date="2020-09" db="EMBL/GenBank/DDBJ databases">
        <title>Genome-Enabled Discovery of Anthraquinone Biosynthesis in Senna tora.</title>
        <authorList>
            <person name="Kang S.-H."/>
            <person name="Pandey R.P."/>
            <person name="Lee C.-M."/>
            <person name="Sim J.-S."/>
            <person name="Jeong J.-T."/>
            <person name="Choi B.-S."/>
            <person name="Jung M."/>
            <person name="Ginzburg D."/>
            <person name="Zhao K."/>
            <person name="Won S.Y."/>
            <person name="Oh T.-J."/>
            <person name="Yu Y."/>
            <person name="Kim N.-H."/>
            <person name="Lee O.R."/>
            <person name="Lee T.-H."/>
            <person name="Bashyal P."/>
            <person name="Kim T.-S."/>
            <person name="Lee W.-H."/>
            <person name="Kawkins C."/>
            <person name="Kim C.-K."/>
            <person name="Kim J.S."/>
            <person name="Ahn B.O."/>
            <person name="Rhee S.Y."/>
            <person name="Sohng J.K."/>
        </authorList>
    </citation>
    <scope>NUCLEOTIDE SEQUENCE</scope>
    <source>
        <tissue evidence="2">Leaf</tissue>
    </source>
</reference>
<feature type="compositionally biased region" description="Basic and acidic residues" evidence="1">
    <location>
        <begin position="12"/>
        <end position="29"/>
    </location>
</feature>
<comment type="caution">
    <text evidence="2">The sequence shown here is derived from an EMBL/GenBank/DDBJ whole genome shotgun (WGS) entry which is preliminary data.</text>
</comment>
<sequence>MESLSRNKKNGGQRESKSKRQCTTHDEQKSFSNKALCLTSNALKSKASHDSLAMPTRAIGTDGVSFL</sequence>